<accession>A0ACC0WJ89</accession>
<dbReference type="Proteomes" id="UP001163321">
    <property type="component" value="Chromosome 13"/>
</dbReference>
<organism evidence="1 2">
    <name type="scientific">Peronosclerospora sorghi</name>
    <dbReference type="NCBI Taxonomy" id="230839"/>
    <lineage>
        <taxon>Eukaryota</taxon>
        <taxon>Sar</taxon>
        <taxon>Stramenopiles</taxon>
        <taxon>Oomycota</taxon>
        <taxon>Peronosporomycetes</taxon>
        <taxon>Peronosporales</taxon>
        <taxon>Peronosporaceae</taxon>
        <taxon>Peronosclerospora</taxon>
    </lineage>
</organism>
<evidence type="ECO:0000313" key="1">
    <source>
        <dbReference type="EMBL" id="KAI9918140.1"/>
    </source>
</evidence>
<gene>
    <name evidence="1" type="ORF">PsorP6_013380</name>
</gene>
<dbReference type="EMBL" id="CM047592">
    <property type="protein sequence ID" value="KAI9918140.1"/>
    <property type="molecule type" value="Genomic_DNA"/>
</dbReference>
<proteinExistence type="predicted"/>
<keyword evidence="2" id="KW-1185">Reference proteome</keyword>
<protein>
    <submittedName>
        <fullName evidence="1">Uncharacterized protein</fullName>
    </submittedName>
</protein>
<evidence type="ECO:0000313" key="2">
    <source>
        <dbReference type="Proteomes" id="UP001163321"/>
    </source>
</evidence>
<sequence length="187" mass="21869">MEESRSLETQLEKTRAPLAANSDELKEATEILKRCKEDREVSRAKVDAQVSERNELTRELMHQWSTNRPQIEQTKKALVCLITTKEKIEMVEQTVLKEEQEEQEEKIEEMEVTTSNSKRVELVAEMGVDIVNTKEEDMMSEMLHTVDGSIIEKDEEMEEKATNSKEMHKTNQDLCDMQKNWLKSLHR</sequence>
<name>A0ACC0WJ89_9STRA</name>
<reference evidence="1 2" key="1">
    <citation type="journal article" date="2022" name="bioRxiv">
        <title>The genome of the oomycete Peronosclerospora sorghi, a cosmopolitan pathogen of maize and sorghum, is inflated with dispersed pseudogenes.</title>
        <authorList>
            <person name="Fletcher K."/>
            <person name="Martin F."/>
            <person name="Isakeit T."/>
            <person name="Cavanaugh K."/>
            <person name="Magill C."/>
            <person name="Michelmore R."/>
        </authorList>
    </citation>
    <scope>NUCLEOTIDE SEQUENCE [LARGE SCALE GENOMIC DNA]</scope>
    <source>
        <strain evidence="1">P6</strain>
    </source>
</reference>
<comment type="caution">
    <text evidence="1">The sequence shown here is derived from an EMBL/GenBank/DDBJ whole genome shotgun (WGS) entry which is preliminary data.</text>
</comment>